<dbReference type="PRINTS" id="PR00151">
    <property type="entry name" value="PORPHBDMNASE"/>
</dbReference>
<dbReference type="FunFam" id="3.30.160.40:FF:000002">
    <property type="entry name" value="Porphobilinogen deaminase"/>
    <property type="match status" value="1"/>
</dbReference>
<feature type="compositionally biased region" description="Acidic residues" evidence="14">
    <location>
        <begin position="626"/>
        <end position="639"/>
    </location>
</feature>
<evidence type="ECO:0000256" key="14">
    <source>
        <dbReference type="SAM" id="MobiDB-lite"/>
    </source>
</evidence>
<dbReference type="Gene3D" id="3.40.190.10">
    <property type="entry name" value="Periplasmic binding protein-like II"/>
    <property type="match status" value="2"/>
</dbReference>
<keyword evidence="7" id="KW-0808">Transferase</keyword>
<dbReference type="InterPro" id="IPR022417">
    <property type="entry name" value="Porphobilin_deaminase_N"/>
</dbReference>
<feature type="compositionally biased region" description="Gly residues" evidence="14">
    <location>
        <begin position="796"/>
        <end position="812"/>
    </location>
</feature>
<evidence type="ECO:0000256" key="1">
    <source>
        <dbReference type="ARBA" id="ARBA00001916"/>
    </source>
</evidence>
<accession>A0A545VUC8</accession>
<dbReference type="NCBIfam" id="TIGR00212">
    <property type="entry name" value="hemC"/>
    <property type="match status" value="1"/>
</dbReference>
<dbReference type="InterPro" id="IPR019775">
    <property type="entry name" value="WD40_repeat_CS"/>
</dbReference>
<dbReference type="EMBL" id="SPUK01000012">
    <property type="protein sequence ID" value="TQV93343.1"/>
    <property type="molecule type" value="Genomic_DNA"/>
</dbReference>
<comment type="similarity">
    <text evidence="3">Belongs to the HMBS family.</text>
</comment>
<dbReference type="PROSITE" id="PS00678">
    <property type="entry name" value="WD_REPEATS_1"/>
    <property type="match status" value="1"/>
</dbReference>
<name>A0A545VUC8_9HYPO</name>
<feature type="compositionally biased region" description="Low complexity" evidence="14">
    <location>
        <begin position="756"/>
        <end position="767"/>
    </location>
</feature>
<feature type="compositionally biased region" description="Polar residues" evidence="14">
    <location>
        <begin position="643"/>
        <end position="652"/>
    </location>
</feature>
<dbReference type="InterPro" id="IPR015943">
    <property type="entry name" value="WD40/YVTN_repeat-like_dom_sf"/>
</dbReference>
<evidence type="ECO:0000256" key="5">
    <source>
        <dbReference type="ARBA" id="ARBA00016519"/>
    </source>
</evidence>
<evidence type="ECO:0000256" key="11">
    <source>
        <dbReference type="ARBA" id="ARBA00030685"/>
    </source>
</evidence>
<dbReference type="SUPFAM" id="SSF50978">
    <property type="entry name" value="WD40 repeat-like"/>
    <property type="match status" value="1"/>
</dbReference>
<evidence type="ECO:0000256" key="6">
    <source>
        <dbReference type="ARBA" id="ARBA00022574"/>
    </source>
</evidence>
<evidence type="ECO:0000313" key="18">
    <source>
        <dbReference type="Proteomes" id="UP000315783"/>
    </source>
</evidence>
<dbReference type="PROSITE" id="PS50082">
    <property type="entry name" value="WD_REPEATS_2"/>
    <property type="match status" value="2"/>
</dbReference>
<dbReference type="GO" id="GO:0035859">
    <property type="term" value="C:Seh1-associated complex"/>
    <property type="evidence" value="ECO:0007669"/>
    <property type="project" value="TreeGrafter"/>
</dbReference>
<sequence length="1623" mass="177858">MPSHDKIVDEPKKGRIIKSAFDSESFEADGTIHVDGLVGSATISPSGRDIALASPDGLAIIDLDSPYNPPRRLRSPGMPWLVVDVQWSPFAARDYWVVSTANHRALVWNLNMREDSSSGPIEHSLQGHSRAITDVNFSAHHPDLLATCSVDGSVHTWDLRRPRQPVLTFYDWFAGATQVKYNRQDSHIVASAHDRWLHIWDERKASKPICSITAHTSKIYGIDWNRTRATGIVTCSLDKSIKFWDYETGGDEPEHIIRTDYPVWRARHTPFGWGLLAMPQNEPGDLFLYDRLWSDDSPIDASPAPVAIFPGHGDHKAKEFLWRSRGGVSEAGMDDREFQLVSWGTDNELRLHCIDNSTLSSVGHAKGGPARKGLKITRKGASYRTFRAVDDAPSKERRTGTMSDQRMIGNSQQRATGHAGRASAPHNRYSRPVWRGPSMKAKALSHKKTTDSQSAIGWMKGITMNKRKASSDTFRRLPSKEGIMSHSFPDDQWGGPDTIQEELLRVSTQIPKVKWDNIDMDSLTFNASLTGPWGVDADSIFIKVKIDVPTGYPKHRAPKFTIEKSSFMPEETHRRLQREIHKLAIQFLLRKQNCLEVAFSYLLGEVDLESSTTFFKNVRDLDDDLDGMADDSSSDDEDPAATGSASMSQELPSTGEVDTTIAPHGRAIMPPPPRTCGARFSNDGKLVCFFPTKEEKFRALFSSTGEICKDRPKNEPFFAGFGRLSYDQSPRSRENTEEASATDDQSADSDSDRSSSESSSSDSESTSIHNMNMWYRPSRQPKKAWSEDRSVRSSGAGTGTGTGTGTGIGTATGTGTSRRRIMKARNVISIYDLRADLPSKREFAEEYAIFGDGADVCNHNARVAEKHGFLDLSNIWLYLALLLRKGIPLEVLGGNAHRDSILVIARDVVSRVGYIDKNAATDPSSHDSALLGRVRWGQHPLAKDLIADLFDHFESTADIQMLAMLACIFSEASTVHGVAYAESNLPKQETPLPLKAPSYSLDYFPADATSWNMYSRSFTNSAITTPGTLHTPVNYARSQTSDDGAWNAETGPNSFSCGETPPGKNKGFLADQTAVTVLSKSPNSRPIQQKGNTGFASALAANLPRSFTGTATSSSPPSQGKKKASPAEMILNSIAPRGGSSSGGGTTAVVGSGGGRTSMSDDDARKEDLTTWVPTNVAVILEDQSIFDDDGWMLYPLLDPKLSDLYINYRYAYAELLQMWEQPLARLEVMKFNILKEDASPNGLDDSQFSTNGSSILPGKSSPLVMGKHDNLQALLASGRGLDIIGLCRVHETQLEPLQYTSSDPRIQAEGICGALRKHFPARDFEIDAMRTLGDRDKVTALYSFEGKNLWTSELEEKLRANKIDLIVHCLKDMPTALPDDCELAVIPPRDDARDALVVKAGLPFTSLQTLPDGAVVGTSSVRRAAQLRRLYPHLRFANLRGNVDTRLAKVDAADGGYTCMIMSAAGLERMGLGHRISQLLGSRDGGIYHAVGQGALGLEIRRGDEATRALLRPLADDGATLACLAERALLRRLEGGCTVPIGVETEWAPAPAETGQGRGDSLRMRAVVVSLDGKTAVNDEQERMVRTSDEAEAFGHELAEALVKAGARDILQAIIANRPPKE</sequence>
<evidence type="ECO:0000256" key="3">
    <source>
        <dbReference type="ARBA" id="ARBA00005638"/>
    </source>
</evidence>
<feature type="repeat" description="WD" evidence="13">
    <location>
        <begin position="212"/>
        <end position="249"/>
    </location>
</feature>
<dbReference type="Pfam" id="PF00400">
    <property type="entry name" value="WD40"/>
    <property type="match status" value="2"/>
</dbReference>
<protein>
    <recommendedName>
        <fullName evidence="5">Porphobilinogen deaminase</fullName>
        <ecNumber evidence="4">2.5.1.61</ecNumber>
    </recommendedName>
    <alternativeName>
        <fullName evidence="12">Hydroxymethylbilane synthase</fullName>
    </alternativeName>
    <alternativeName>
        <fullName evidence="11">Pre-uroporphyrinogen synthase</fullName>
    </alternativeName>
</protein>
<dbReference type="GO" id="GO:0035591">
    <property type="term" value="F:signaling adaptor activity"/>
    <property type="evidence" value="ECO:0007669"/>
    <property type="project" value="TreeGrafter"/>
</dbReference>
<dbReference type="EC" id="2.5.1.61" evidence="4"/>
<keyword evidence="18" id="KW-1185">Reference proteome</keyword>
<evidence type="ECO:0000256" key="4">
    <source>
        <dbReference type="ARBA" id="ARBA00012655"/>
    </source>
</evidence>
<feature type="domain" description="Porphobilinogen deaminase C-terminal" evidence="16">
    <location>
        <begin position="1522"/>
        <end position="1604"/>
    </location>
</feature>
<dbReference type="InterPro" id="IPR022418">
    <property type="entry name" value="Porphobilinogen_deaminase_C"/>
</dbReference>
<comment type="caution">
    <text evidence="17">The sequence shown here is derived from an EMBL/GenBank/DDBJ whole genome shotgun (WGS) entry which is preliminary data.</text>
</comment>
<dbReference type="GO" id="GO:0005774">
    <property type="term" value="C:vacuolar membrane"/>
    <property type="evidence" value="ECO:0007669"/>
    <property type="project" value="TreeGrafter"/>
</dbReference>
<feature type="region of interest" description="Disordered" evidence="14">
    <location>
        <begin position="415"/>
        <end position="434"/>
    </location>
</feature>
<dbReference type="InterPro" id="IPR049567">
    <property type="entry name" value="WDR59-like"/>
</dbReference>
<evidence type="ECO:0000256" key="9">
    <source>
        <dbReference type="ARBA" id="ARBA00023133"/>
    </source>
</evidence>
<dbReference type="Pfam" id="PF03900">
    <property type="entry name" value="Porphobil_deamC"/>
    <property type="match status" value="1"/>
</dbReference>
<keyword evidence="8" id="KW-0677">Repeat</keyword>
<dbReference type="SMART" id="SM00320">
    <property type="entry name" value="WD40"/>
    <property type="match status" value="6"/>
</dbReference>
<evidence type="ECO:0000259" key="16">
    <source>
        <dbReference type="Pfam" id="PF03900"/>
    </source>
</evidence>
<proteinExistence type="inferred from homology"/>
<feature type="region of interest" description="Disordered" evidence="14">
    <location>
        <begin position="626"/>
        <end position="676"/>
    </location>
</feature>
<dbReference type="GO" id="GO:0034198">
    <property type="term" value="P:cellular response to amino acid starvation"/>
    <property type="evidence" value="ECO:0007669"/>
    <property type="project" value="TreeGrafter"/>
</dbReference>
<dbReference type="InterPro" id="IPR022419">
    <property type="entry name" value="Porphobilin_deaminase_cofac_BS"/>
</dbReference>
<evidence type="ECO:0000259" key="15">
    <source>
        <dbReference type="Pfam" id="PF01379"/>
    </source>
</evidence>
<evidence type="ECO:0000256" key="8">
    <source>
        <dbReference type="ARBA" id="ARBA00022737"/>
    </source>
</evidence>
<evidence type="ECO:0000256" key="7">
    <source>
        <dbReference type="ARBA" id="ARBA00022679"/>
    </source>
</evidence>
<gene>
    <name evidence="17" type="ORF">IF1G_07921</name>
</gene>
<dbReference type="InterPro" id="IPR001680">
    <property type="entry name" value="WD40_rpt"/>
</dbReference>
<feature type="region of interest" description="Disordered" evidence="14">
    <location>
        <begin position="1133"/>
        <end position="1165"/>
    </location>
</feature>
<dbReference type="STRING" id="43265.A0A545VUC8"/>
<dbReference type="GO" id="GO:1904263">
    <property type="term" value="P:positive regulation of TORC1 signaling"/>
    <property type="evidence" value="ECO:0007669"/>
    <property type="project" value="TreeGrafter"/>
</dbReference>
<dbReference type="PROSITE" id="PS50294">
    <property type="entry name" value="WD_REPEATS_REGION"/>
    <property type="match status" value="2"/>
</dbReference>
<dbReference type="FunFam" id="3.40.190.10:FF:000005">
    <property type="entry name" value="Porphobilinogen deaminase"/>
    <property type="match status" value="1"/>
</dbReference>
<dbReference type="InterPro" id="IPR036322">
    <property type="entry name" value="WD40_repeat_dom_sf"/>
</dbReference>
<evidence type="ECO:0000256" key="10">
    <source>
        <dbReference type="ARBA" id="ARBA00023244"/>
    </source>
</evidence>
<dbReference type="PROSITE" id="PS00533">
    <property type="entry name" value="PORPHOBILINOGEN_DEAM"/>
    <property type="match status" value="1"/>
</dbReference>
<dbReference type="Gene3D" id="3.30.160.40">
    <property type="entry name" value="Porphobilinogen deaminase, C-terminal domain"/>
    <property type="match status" value="1"/>
</dbReference>
<dbReference type="InterPro" id="IPR036803">
    <property type="entry name" value="Porphobilinogen_deaminase_C_sf"/>
</dbReference>
<dbReference type="Gene3D" id="2.130.10.10">
    <property type="entry name" value="YVTN repeat-like/Quinoprotein amine dehydrogenase"/>
    <property type="match status" value="1"/>
</dbReference>
<dbReference type="UniPathway" id="UPA00251">
    <property type="reaction ID" value="UER00319"/>
</dbReference>
<dbReference type="InterPro" id="IPR000860">
    <property type="entry name" value="HemC"/>
</dbReference>
<evidence type="ECO:0000313" key="17">
    <source>
        <dbReference type="EMBL" id="TQV93343.1"/>
    </source>
</evidence>
<keyword evidence="10" id="KW-0627">Porphyrin biosynthesis</keyword>
<reference evidence="17 18" key="1">
    <citation type="journal article" date="2019" name="Appl. Microbiol. Biotechnol.">
        <title>Genome sequence of Isaria javanica and comparative genome analysis insights into family S53 peptidase evolution in fungal entomopathogens.</title>
        <authorList>
            <person name="Lin R."/>
            <person name="Zhang X."/>
            <person name="Xin B."/>
            <person name="Zou M."/>
            <person name="Gao Y."/>
            <person name="Qin F."/>
            <person name="Hu Q."/>
            <person name="Xie B."/>
            <person name="Cheng X."/>
        </authorList>
    </citation>
    <scope>NUCLEOTIDE SEQUENCE [LARGE SCALE GENOMIC DNA]</scope>
    <source>
        <strain evidence="17 18">IJ1G</strain>
    </source>
</reference>
<feature type="region of interest" description="Disordered" evidence="14">
    <location>
        <begin position="1106"/>
        <end position="1125"/>
    </location>
</feature>
<feature type="compositionally biased region" description="Polar residues" evidence="14">
    <location>
        <begin position="1106"/>
        <end position="1118"/>
    </location>
</feature>
<dbReference type="PANTHER" id="PTHR46170">
    <property type="entry name" value="GATOR COMPLEX PROTEIN WDR59"/>
    <property type="match status" value="1"/>
</dbReference>
<organism evidence="17 18">
    <name type="scientific">Cordyceps javanica</name>
    <dbReference type="NCBI Taxonomy" id="43265"/>
    <lineage>
        <taxon>Eukaryota</taxon>
        <taxon>Fungi</taxon>
        <taxon>Dikarya</taxon>
        <taxon>Ascomycota</taxon>
        <taxon>Pezizomycotina</taxon>
        <taxon>Sordariomycetes</taxon>
        <taxon>Hypocreomycetidae</taxon>
        <taxon>Hypocreales</taxon>
        <taxon>Cordycipitaceae</taxon>
        <taxon>Cordyceps</taxon>
    </lineage>
</organism>
<evidence type="ECO:0000256" key="13">
    <source>
        <dbReference type="PROSITE-ProRule" id="PRU00221"/>
    </source>
</evidence>
<evidence type="ECO:0000256" key="2">
    <source>
        <dbReference type="ARBA" id="ARBA00004735"/>
    </source>
</evidence>
<feature type="domain" description="Porphobilinogen deaminase N-terminal" evidence="15">
    <location>
        <begin position="1307"/>
        <end position="1509"/>
    </location>
</feature>
<evidence type="ECO:0000256" key="12">
    <source>
        <dbReference type="ARBA" id="ARBA00033064"/>
    </source>
</evidence>
<comment type="pathway">
    <text evidence="2">Porphyrin-containing compound metabolism; protoporphyrin-IX biosynthesis; coproporphyrinogen-III from 5-aminolevulinate: step 2/4.</text>
</comment>
<feature type="region of interest" description="Disordered" evidence="14">
    <location>
        <begin position="1045"/>
        <end position="1066"/>
    </location>
</feature>
<dbReference type="GO" id="GO:0004418">
    <property type="term" value="F:hydroxymethylbilane synthase activity"/>
    <property type="evidence" value="ECO:0007669"/>
    <property type="project" value="UniProtKB-EC"/>
</dbReference>
<comment type="cofactor">
    <cofactor evidence="1">
        <name>dipyrromethane</name>
        <dbReference type="ChEBI" id="CHEBI:60342"/>
    </cofactor>
</comment>
<keyword evidence="9" id="KW-0350">Heme biosynthesis</keyword>
<dbReference type="PANTHER" id="PTHR46170:SF1">
    <property type="entry name" value="GATOR COMPLEX PROTEIN WDR59"/>
    <property type="match status" value="1"/>
</dbReference>
<feature type="repeat" description="WD" evidence="13">
    <location>
        <begin position="125"/>
        <end position="160"/>
    </location>
</feature>
<dbReference type="SUPFAM" id="SSF54782">
    <property type="entry name" value="Porphobilinogen deaminase (hydroxymethylbilane synthase), C-terminal domain"/>
    <property type="match status" value="1"/>
</dbReference>
<keyword evidence="6 13" id="KW-0853">WD repeat</keyword>
<feature type="compositionally biased region" description="Gly residues" evidence="14">
    <location>
        <begin position="1140"/>
        <end position="1156"/>
    </location>
</feature>
<feature type="region of interest" description="Disordered" evidence="14">
    <location>
        <begin position="709"/>
        <end position="817"/>
    </location>
</feature>
<dbReference type="GO" id="GO:0006782">
    <property type="term" value="P:protoporphyrinogen IX biosynthetic process"/>
    <property type="evidence" value="ECO:0007669"/>
    <property type="project" value="UniProtKB-UniPathway"/>
</dbReference>
<dbReference type="SUPFAM" id="SSF53850">
    <property type="entry name" value="Periplasmic binding protein-like II"/>
    <property type="match status" value="1"/>
</dbReference>
<dbReference type="OrthoDB" id="311712at2759"/>
<dbReference type="Proteomes" id="UP000315783">
    <property type="component" value="Unassembled WGS sequence"/>
</dbReference>
<dbReference type="Pfam" id="PF01379">
    <property type="entry name" value="Porphobil_deam"/>
    <property type="match status" value="1"/>
</dbReference>